<keyword evidence="2" id="KW-1185">Reference proteome</keyword>
<protein>
    <submittedName>
        <fullName evidence="1">Uncharacterized protein</fullName>
    </submittedName>
</protein>
<dbReference type="KEGG" id="dto:TOL2_C40220"/>
<dbReference type="AlphaFoldDB" id="K0NT19"/>
<evidence type="ECO:0000313" key="2">
    <source>
        <dbReference type="Proteomes" id="UP000007347"/>
    </source>
</evidence>
<dbReference type="EMBL" id="FO203503">
    <property type="protein sequence ID" value="CCK82177.1"/>
    <property type="molecule type" value="Genomic_DNA"/>
</dbReference>
<evidence type="ECO:0000313" key="1">
    <source>
        <dbReference type="EMBL" id="CCK82177.1"/>
    </source>
</evidence>
<gene>
    <name evidence="1" type="ordered locus">TOL2_C40220</name>
</gene>
<proteinExistence type="predicted"/>
<dbReference type="HOGENOM" id="CLU_803470_0_0_7"/>
<sequence>MKVTVWIFEDFHIKDPENQDGNPKENTMIKLISTVAVCTVFLVTSAHAMQFRDKLADAERTFNAIQDNSVESIQKKVKQLNIMATNIMDLREFGEKEFSENDEAKTVLPYLKNLASSIITQIKAGSMSKRVSVALYSLGRLGFNPNLLFVNKTVSIVIPEAAGIKLDELMIKISFKHSLPTKLTTWPKAGPGGSGAGPLPPVLIETSARTLMSIGLFGKLLEVLEDAQLQMDYARQNEQDSPMIVLHNQPNCLAANIIKIESKVYAITIFQKKKDEDTWGELVPYLEFQKVGGGSTPPDPIFPVELDFNDEDKDKKYYINFFMQNYKASIFVANGLKAMSIGTLK</sequence>
<reference evidence="1 2" key="1">
    <citation type="journal article" date="2013" name="Environ. Microbiol.">
        <title>Complete genome, catabolic sub-proteomes and key-metabolites of Desulfobacula toluolica Tol2, a marine, aromatic compound-degrading, sulfate-reducing bacterium.</title>
        <authorList>
            <person name="Wohlbrand L."/>
            <person name="Jacob J.H."/>
            <person name="Kube M."/>
            <person name="Mussmann M."/>
            <person name="Jarling R."/>
            <person name="Beck A."/>
            <person name="Amann R."/>
            <person name="Wilkes H."/>
            <person name="Reinhardt R."/>
            <person name="Rabus R."/>
        </authorList>
    </citation>
    <scope>NUCLEOTIDE SEQUENCE [LARGE SCALE GENOMIC DNA]</scope>
    <source>
        <strain evidence="2">DSM 7467 / Tol2</strain>
    </source>
</reference>
<name>K0NT19_DESTT</name>
<organism evidence="1 2">
    <name type="scientific">Desulfobacula toluolica (strain DSM 7467 / Tol2)</name>
    <dbReference type="NCBI Taxonomy" id="651182"/>
    <lineage>
        <taxon>Bacteria</taxon>
        <taxon>Pseudomonadati</taxon>
        <taxon>Thermodesulfobacteriota</taxon>
        <taxon>Desulfobacteria</taxon>
        <taxon>Desulfobacterales</taxon>
        <taxon>Desulfobacteraceae</taxon>
        <taxon>Desulfobacula</taxon>
    </lineage>
</organism>
<accession>K0NT19</accession>
<dbReference type="Proteomes" id="UP000007347">
    <property type="component" value="Chromosome"/>
</dbReference>
<dbReference type="STRING" id="651182.TOL2_C40220"/>